<keyword evidence="3" id="KW-1185">Reference proteome</keyword>
<name>A0A9Q0HH44_9MAGN</name>
<feature type="domain" description="F-box" evidence="1">
    <location>
        <begin position="35"/>
        <end position="83"/>
    </location>
</feature>
<dbReference type="InterPro" id="IPR001810">
    <property type="entry name" value="F-box_dom"/>
</dbReference>
<proteinExistence type="predicted"/>
<dbReference type="Pfam" id="PF24758">
    <property type="entry name" value="LRR_At5g56370"/>
    <property type="match status" value="1"/>
</dbReference>
<dbReference type="InterPro" id="IPR050232">
    <property type="entry name" value="FBL13/AtMIF1-like"/>
</dbReference>
<dbReference type="Pfam" id="PF08387">
    <property type="entry name" value="FBD"/>
    <property type="match status" value="1"/>
</dbReference>
<evidence type="ECO:0000259" key="1">
    <source>
        <dbReference type="PROSITE" id="PS50181"/>
    </source>
</evidence>
<evidence type="ECO:0000313" key="2">
    <source>
        <dbReference type="EMBL" id="KAJ4963957.1"/>
    </source>
</evidence>
<dbReference type="Proteomes" id="UP001141806">
    <property type="component" value="Unassembled WGS sequence"/>
</dbReference>
<accession>A0A9Q0HH44</accession>
<dbReference type="Pfam" id="PF00646">
    <property type="entry name" value="F-box"/>
    <property type="match status" value="1"/>
</dbReference>
<dbReference type="InterPro" id="IPR006566">
    <property type="entry name" value="FBD"/>
</dbReference>
<dbReference type="OrthoDB" id="612216at2759"/>
<dbReference type="SUPFAM" id="SSF81383">
    <property type="entry name" value="F-box domain"/>
    <property type="match status" value="1"/>
</dbReference>
<evidence type="ECO:0000313" key="3">
    <source>
        <dbReference type="Proteomes" id="UP001141806"/>
    </source>
</evidence>
<dbReference type="InterPro" id="IPR036047">
    <property type="entry name" value="F-box-like_dom_sf"/>
</dbReference>
<comment type="caution">
    <text evidence="2">The sequence shown here is derived from an EMBL/GenBank/DDBJ whole genome shotgun (WGS) entry which is preliminary data.</text>
</comment>
<dbReference type="AlphaFoldDB" id="A0A9Q0HH44"/>
<dbReference type="EMBL" id="JAMYWD010000008">
    <property type="protein sequence ID" value="KAJ4963957.1"/>
    <property type="molecule type" value="Genomic_DNA"/>
</dbReference>
<gene>
    <name evidence="2" type="ORF">NE237_023896</name>
</gene>
<protein>
    <recommendedName>
        <fullName evidence="1">F-box domain-containing protein</fullName>
    </recommendedName>
</protein>
<sequence length="476" mass="55581">MQGLSRRWWRVESGDSTSRNLKSSDTMPAIEMENEDSICNLPETILRCILSFLDMRYVVWTRILSRRWRYIWTSVSNLDFDHHYYLSRIGGRDKSKNGCMDFVDRVLLLRNSSDIQNFCISCGWYCDTNRINSWIFVAVRRNVQEFHLRIRPKEPLELPPCLFTCKSLRVLKLDMDYVPLELKLPDSMDLPLLKTLHLEFFNLDEKLMAKILSGCPAMETLILRMCQFKYARNLIICSHELKKLVIETCFMDHCGLDDCKVNIWAPNLTSLRCIDYMTKEYFLGNLSALVSAEFDMKIEEGCAFEEMLELSIESKQLYSQHMIKCLQGLCRVKTLTLSAWLLKKNLSWYEKHPVCDEAMLDMATNGDNWEAALPFKCSLHHLETVEMRNLQGCENEIRFPKFVMKNAMVLEEMVIIASKRFSSSVPAAADCAPLRGLRRRKRVRGSREKKITEELEGPRCNMMPMELDLEKAIFNQ</sequence>
<dbReference type="InterPro" id="IPR055411">
    <property type="entry name" value="LRR_FXL15/At3g58940/PEG3-like"/>
</dbReference>
<reference evidence="2" key="1">
    <citation type="journal article" date="2023" name="Plant J.">
        <title>The genome of the king protea, Protea cynaroides.</title>
        <authorList>
            <person name="Chang J."/>
            <person name="Duong T.A."/>
            <person name="Schoeman C."/>
            <person name="Ma X."/>
            <person name="Roodt D."/>
            <person name="Barker N."/>
            <person name="Li Z."/>
            <person name="Van de Peer Y."/>
            <person name="Mizrachi E."/>
        </authorList>
    </citation>
    <scope>NUCLEOTIDE SEQUENCE</scope>
    <source>
        <tissue evidence="2">Young leaves</tissue>
    </source>
</reference>
<dbReference type="PROSITE" id="PS50181">
    <property type="entry name" value="FBOX"/>
    <property type="match status" value="1"/>
</dbReference>
<dbReference type="Gene3D" id="3.80.10.10">
    <property type="entry name" value="Ribonuclease Inhibitor"/>
    <property type="match status" value="1"/>
</dbReference>
<dbReference type="PANTHER" id="PTHR31900:SF30">
    <property type="entry name" value="SUPERFAMILY PROTEIN, PUTATIVE-RELATED"/>
    <property type="match status" value="1"/>
</dbReference>
<organism evidence="2 3">
    <name type="scientific">Protea cynaroides</name>
    <dbReference type="NCBI Taxonomy" id="273540"/>
    <lineage>
        <taxon>Eukaryota</taxon>
        <taxon>Viridiplantae</taxon>
        <taxon>Streptophyta</taxon>
        <taxon>Embryophyta</taxon>
        <taxon>Tracheophyta</taxon>
        <taxon>Spermatophyta</taxon>
        <taxon>Magnoliopsida</taxon>
        <taxon>Proteales</taxon>
        <taxon>Proteaceae</taxon>
        <taxon>Protea</taxon>
    </lineage>
</organism>
<dbReference type="InterPro" id="IPR032675">
    <property type="entry name" value="LRR_dom_sf"/>
</dbReference>
<dbReference type="SUPFAM" id="SSF52058">
    <property type="entry name" value="L domain-like"/>
    <property type="match status" value="1"/>
</dbReference>
<dbReference type="PANTHER" id="PTHR31900">
    <property type="entry name" value="F-BOX/RNI SUPERFAMILY PROTEIN-RELATED"/>
    <property type="match status" value="1"/>
</dbReference>